<keyword evidence="5 6" id="KW-0687">Ribonucleoprotein</keyword>
<dbReference type="InterPro" id="IPR019906">
    <property type="entry name" value="Ribosomal_uL6_bac-type"/>
</dbReference>
<dbReference type="SUPFAM" id="SSF56053">
    <property type="entry name" value="Ribosomal protein L6"/>
    <property type="match status" value="2"/>
</dbReference>
<evidence type="ECO:0000313" key="10">
    <source>
        <dbReference type="EMBL" id="TAA76036.1"/>
    </source>
</evidence>
<dbReference type="PROSITE" id="PS00525">
    <property type="entry name" value="RIBOSOMAL_L6_1"/>
    <property type="match status" value="1"/>
</dbReference>
<proteinExistence type="inferred from homology"/>
<organism evidence="10 11">
    <name type="scientific">Candidatus Electronema aureum</name>
    <dbReference type="NCBI Taxonomy" id="2005002"/>
    <lineage>
        <taxon>Bacteria</taxon>
        <taxon>Pseudomonadati</taxon>
        <taxon>Thermodesulfobacteriota</taxon>
        <taxon>Desulfobulbia</taxon>
        <taxon>Desulfobulbales</taxon>
        <taxon>Desulfobulbaceae</taxon>
        <taxon>Candidatus Electronema</taxon>
    </lineage>
</organism>
<evidence type="ECO:0000259" key="9">
    <source>
        <dbReference type="Pfam" id="PF00347"/>
    </source>
</evidence>
<evidence type="ECO:0000256" key="8">
    <source>
        <dbReference type="RuleBase" id="RU003870"/>
    </source>
</evidence>
<dbReference type="EMBL" id="NQJD01000002">
    <property type="protein sequence ID" value="TAA76036.1"/>
    <property type="molecule type" value="Genomic_DNA"/>
</dbReference>
<dbReference type="InterPro" id="IPR020040">
    <property type="entry name" value="Ribosomal_uL6_a/b-dom"/>
</dbReference>
<dbReference type="GO" id="GO:0003735">
    <property type="term" value="F:structural constituent of ribosome"/>
    <property type="evidence" value="ECO:0007669"/>
    <property type="project" value="UniProtKB-UniRule"/>
</dbReference>
<reference evidence="10" key="1">
    <citation type="submission" date="2017-07" db="EMBL/GenBank/DDBJ databases">
        <title>The cable genome - Insights into the physiology and evolution of filamentous bacteria capable of sulfide oxidation via long distance electron transfer.</title>
        <authorList>
            <person name="Thorup C."/>
            <person name="Bjerg J.T."/>
            <person name="Schreiber L."/>
            <person name="Nielsen L.P."/>
            <person name="Kjeldsen K.U."/>
            <person name="Boesen T."/>
            <person name="Boggild A."/>
            <person name="Meysman F."/>
            <person name="Geelhoed J."/>
            <person name="Schramm A."/>
        </authorList>
    </citation>
    <scope>NUCLEOTIDE SEQUENCE [LARGE SCALE GENOMIC DNA]</scope>
    <source>
        <strain evidence="10">GS</strain>
    </source>
</reference>
<dbReference type="PIRSF" id="PIRSF002162">
    <property type="entry name" value="Ribosomal_L6"/>
    <property type="match status" value="1"/>
</dbReference>
<sequence>MSRIGKSPVELPGGIKVEIQGTRIKVTGKKGTLERTVRPEIEIEQQDNQLVFKPKGGGRQVSAYWGLTRTLVRNMVAGVDKGFEKVLAVEGVGYRAAVEGSKLTLNVGYSVPVEFMLPAGIAAAVDKANNITVSGIDKEQVGQIAATIRDIRKPEPYKGKGIRYSDEHIVRKAGKSGGKGKK</sequence>
<feature type="domain" description="Large ribosomal subunit protein uL6 alpha-beta" evidence="9">
    <location>
        <begin position="12"/>
        <end position="82"/>
    </location>
</feature>
<gene>
    <name evidence="6" type="primary">rplF</name>
    <name evidence="10" type="ORF">CDV28_102164</name>
</gene>
<evidence type="ECO:0000256" key="7">
    <source>
        <dbReference type="RuleBase" id="RU003869"/>
    </source>
</evidence>
<comment type="similarity">
    <text evidence="1 6 7">Belongs to the universal ribosomal protein uL6 family.</text>
</comment>
<dbReference type="NCBIfam" id="TIGR03654">
    <property type="entry name" value="L6_bact"/>
    <property type="match status" value="1"/>
</dbReference>
<dbReference type="Proteomes" id="UP000316238">
    <property type="component" value="Unassembled WGS sequence"/>
</dbReference>
<keyword evidence="3 6" id="KW-0694">RNA-binding</keyword>
<evidence type="ECO:0000256" key="5">
    <source>
        <dbReference type="ARBA" id="ARBA00023274"/>
    </source>
</evidence>
<protein>
    <recommendedName>
        <fullName evidence="6">Large ribosomal subunit protein uL6</fullName>
    </recommendedName>
</protein>
<keyword evidence="11" id="KW-1185">Reference proteome</keyword>
<dbReference type="Pfam" id="PF00347">
    <property type="entry name" value="Ribosomal_L6"/>
    <property type="match status" value="2"/>
</dbReference>
<dbReference type="FunFam" id="3.90.930.12:FF:000002">
    <property type="entry name" value="50S ribosomal protein L6"/>
    <property type="match status" value="1"/>
</dbReference>
<dbReference type="PRINTS" id="PR00059">
    <property type="entry name" value="RIBOSOMALL6"/>
</dbReference>
<dbReference type="InterPro" id="IPR036789">
    <property type="entry name" value="Ribosomal_uL6-like_a/b-dom_sf"/>
</dbReference>
<comment type="function">
    <text evidence="6 8">This protein binds to the 23S rRNA, and is important in its secondary structure. It is located near the subunit interface in the base of the L7/L12 stalk, and near the tRNA binding site of the peptidyltransferase center.</text>
</comment>
<comment type="subunit">
    <text evidence="6">Part of the 50S ribosomal subunit.</text>
</comment>
<dbReference type="GO" id="GO:0002181">
    <property type="term" value="P:cytoplasmic translation"/>
    <property type="evidence" value="ECO:0007669"/>
    <property type="project" value="TreeGrafter"/>
</dbReference>
<dbReference type="PANTHER" id="PTHR11655">
    <property type="entry name" value="60S/50S RIBOSOMAL PROTEIN L6/L9"/>
    <property type="match status" value="1"/>
</dbReference>
<evidence type="ECO:0000256" key="6">
    <source>
        <dbReference type="HAMAP-Rule" id="MF_01365"/>
    </source>
</evidence>
<evidence type="ECO:0000256" key="3">
    <source>
        <dbReference type="ARBA" id="ARBA00022884"/>
    </source>
</evidence>
<dbReference type="Gene3D" id="3.90.930.12">
    <property type="entry name" value="Ribosomal protein L6, alpha-beta domain"/>
    <property type="match status" value="2"/>
</dbReference>
<dbReference type="FunFam" id="3.90.930.12:FF:000001">
    <property type="entry name" value="50S ribosomal protein L6"/>
    <property type="match status" value="1"/>
</dbReference>
<feature type="domain" description="Large ribosomal subunit protein uL6 alpha-beta" evidence="9">
    <location>
        <begin position="91"/>
        <end position="164"/>
    </location>
</feature>
<dbReference type="GO" id="GO:0022625">
    <property type="term" value="C:cytosolic large ribosomal subunit"/>
    <property type="evidence" value="ECO:0007669"/>
    <property type="project" value="UniProtKB-UniRule"/>
</dbReference>
<dbReference type="PANTHER" id="PTHR11655:SF14">
    <property type="entry name" value="LARGE RIBOSOMAL SUBUNIT PROTEIN UL6M"/>
    <property type="match status" value="1"/>
</dbReference>
<keyword evidence="4 6" id="KW-0689">Ribosomal protein</keyword>
<dbReference type="GO" id="GO:0019843">
    <property type="term" value="F:rRNA binding"/>
    <property type="evidence" value="ECO:0007669"/>
    <property type="project" value="UniProtKB-UniRule"/>
</dbReference>
<accession>A0A521G4T8</accession>
<evidence type="ECO:0000256" key="2">
    <source>
        <dbReference type="ARBA" id="ARBA00022730"/>
    </source>
</evidence>
<evidence type="ECO:0000256" key="1">
    <source>
        <dbReference type="ARBA" id="ARBA00009356"/>
    </source>
</evidence>
<dbReference type="InterPro" id="IPR002358">
    <property type="entry name" value="Ribosomal_uL6_CS"/>
</dbReference>
<name>A0A521G4T8_9BACT</name>
<comment type="caution">
    <text evidence="10">The sequence shown here is derived from an EMBL/GenBank/DDBJ whole genome shotgun (WGS) entry which is preliminary data.</text>
</comment>
<dbReference type="HAMAP" id="MF_01365_B">
    <property type="entry name" value="Ribosomal_uL6_B"/>
    <property type="match status" value="1"/>
</dbReference>
<evidence type="ECO:0000313" key="11">
    <source>
        <dbReference type="Proteomes" id="UP000316238"/>
    </source>
</evidence>
<dbReference type="InterPro" id="IPR000702">
    <property type="entry name" value="Ribosomal_uL6-like"/>
</dbReference>
<dbReference type="AlphaFoldDB" id="A0A521G4T8"/>
<keyword evidence="2 6" id="KW-0699">rRNA-binding</keyword>
<evidence type="ECO:0000256" key="4">
    <source>
        <dbReference type="ARBA" id="ARBA00022980"/>
    </source>
</evidence>